<feature type="signal peptide" evidence="1">
    <location>
        <begin position="1"/>
        <end position="19"/>
    </location>
</feature>
<reference evidence="2" key="1">
    <citation type="submission" date="2021-12" db="EMBL/GenBank/DDBJ databases">
        <title>Enterovibrio ZSDZ35 sp. nov. and Enterovibrio ZSDZ42 sp. nov., isolated from coastal seawater in Qingdao.</title>
        <authorList>
            <person name="Zhang P."/>
        </authorList>
    </citation>
    <scope>NUCLEOTIDE SEQUENCE</scope>
    <source>
        <strain evidence="2">ZSDZ35</strain>
    </source>
</reference>
<dbReference type="PANTHER" id="PTHR40590">
    <property type="entry name" value="CYTOPLASMIC PROTEIN-RELATED"/>
    <property type="match status" value="1"/>
</dbReference>
<evidence type="ECO:0000256" key="1">
    <source>
        <dbReference type="SAM" id="SignalP"/>
    </source>
</evidence>
<name>A0ABT5QKG3_9GAMM</name>
<accession>A0ABT5QKG3</accession>
<evidence type="ECO:0000313" key="3">
    <source>
        <dbReference type="Proteomes" id="UP001149821"/>
    </source>
</evidence>
<proteinExistence type="predicted"/>
<keyword evidence="3" id="KW-1185">Reference proteome</keyword>
<dbReference type="Pfam" id="PF01963">
    <property type="entry name" value="TraB_PrgY_gumN"/>
    <property type="match status" value="1"/>
</dbReference>
<dbReference type="RefSeq" id="WP_274141918.1">
    <property type="nucleotide sequence ID" value="NZ_JAJUBB010000005.1"/>
</dbReference>
<comment type="caution">
    <text evidence="2">The sequence shown here is derived from an EMBL/GenBank/DDBJ whole genome shotgun (WGS) entry which is preliminary data.</text>
</comment>
<keyword evidence="1" id="KW-0732">Signal</keyword>
<sequence length="287" mass="31948">MFIRYLVLLTLLVSSGAFAQPTVWKAEKDDRIYTLMGTIHLGKPDYYPLPVAITSAFDETDGLVVEANILSDTNVSLPKGNPAKNYLNSNELDLLSSIAKKAGLPATALMNMTPWQAAFALQQYQAQQLGMKTELGIDVHFLSKALKLGVPIISLETVQQQLDMVANMRNDGLPLLLDTINEWDNSEKFLSCLESAWLAGDSATMTKLLNESMEDAEETEHVLLTDRNKKWVDTLRNPYKFKRGNYTVVVGALHMYGDQGLITLLKEKGFQVTVLNKEGRVGCFDKL</sequence>
<evidence type="ECO:0000313" key="2">
    <source>
        <dbReference type="EMBL" id="MDD1781472.1"/>
    </source>
</evidence>
<protein>
    <submittedName>
        <fullName evidence="2">TraB/GumN family protein</fullName>
    </submittedName>
</protein>
<organism evidence="2 3">
    <name type="scientific">Enterovibrio qingdaonensis</name>
    <dbReference type="NCBI Taxonomy" id="2899818"/>
    <lineage>
        <taxon>Bacteria</taxon>
        <taxon>Pseudomonadati</taxon>
        <taxon>Pseudomonadota</taxon>
        <taxon>Gammaproteobacteria</taxon>
        <taxon>Vibrionales</taxon>
        <taxon>Vibrionaceae</taxon>
        <taxon>Enterovibrio</taxon>
    </lineage>
</organism>
<gene>
    <name evidence="2" type="ORF">LRP49_09700</name>
</gene>
<dbReference type="CDD" id="cd14789">
    <property type="entry name" value="Tiki"/>
    <property type="match status" value="1"/>
</dbReference>
<dbReference type="InterPro" id="IPR002816">
    <property type="entry name" value="TraB/PrgY/GumN_fam"/>
</dbReference>
<dbReference type="EMBL" id="JAJUBB010000005">
    <property type="protein sequence ID" value="MDD1781472.1"/>
    <property type="molecule type" value="Genomic_DNA"/>
</dbReference>
<feature type="chain" id="PRO_5046862530" evidence="1">
    <location>
        <begin position="20"/>
        <end position="287"/>
    </location>
</feature>
<dbReference type="PANTHER" id="PTHR40590:SF1">
    <property type="entry name" value="CYTOPLASMIC PROTEIN"/>
    <property type="match status" value="1"/>
</dbReference>
<dbReference type="Proteomes" id="UP001149821">
    <property type="component" value="Unassembled WGS sequence"/>
</dbReference>
<dbReference type="InterPro" id="IPR047111">
    <property type="entry name" value="YbaP-like"/>
</dbReference>